<protein>
    <submittedName>
        <fullName evidence="2">Uncharacterized protein</fullName>
    </submittedName>
</protein>
<evidence type="ECO:0000256" key="1">
    <source>
        <dbReference type="SAM" id="Phobius"/>
    </source>
</evidence>
<feature type="transmembrane region" description="Helical" evidence="1">
    <location>
        <begin position="20"/>
        <end position="37"/>
    </location>
</feature>
<dbReference type="RefSeq" id="WP_425435630.1">
    <property type="nucleotide sequence ID" value="NZ_FPCG01000010.1"/>
</dbReference>
<reference evidence="2 3" key="1">
    <citation type="submission" date="2016-10" db="EMBL/GenBank/DDBJ databases">
        <authorList>
            <person name="de Groot N.N."/>
        </authorList>
    </citation>
    <scope>NUCLEOTIDE SEQUENCE [LARGE SCALE GENOMIC DNA]</scope>
    <source>
        <strain evidence="2 3">CGMCC 1.7054</strain>
    </source>
</reference>
<accession>A0A1I7MR39</accession>
<sequence>MFIYTTGANVIERPDGLRVGLAFIGVIVVLSFLSRFLRTATVRGIAVELDPTAVAWLAEAAGKGQVRLIAHETRLSRTESASRYRQKLHHMRLAANIPHPSRALFLEVRVADYSDFITHTTVRGVERRGFRVLSVDGTSVPRTIAAVLLAIRDQTGMMPHIYFRWTTRSPLRNLIRLLLFGQGEVAPVTRELPRAAEPDHTRRPWVHEG</sequence>
<evidence type="ECO:0000313" key="2">
    <source>
        <dbReference type="EMBL" id="SFV24378.1"/>
    </source>
</evidence>
<evidence type="ECO:0000313" key="3">
    <source>
        <dbReference type="Proteomes" id="UP000198881"/>
    </source>
</evidence>
<dbReference type="Proteomes" id="UP000198881">
    <property type="component" value="Unassembled WGS sequence"/>
</dbReference>
<keyword evidence="1" id="KW-0812">Transmembrane</keyword>
<gene>
    <name evidence="2" type="ORF">SAMN04487966_110138</name>
</gene>
<dbReference type="STRING" id="574650.SAMN04487966_110138"/>
<dbReference type="AlphaFoldDB" id="A0A1I7MR39"/>
<keyword evidence="1" id="KW-0472">Membrane</keyword>
<proteinExistence type="predicted"/>
<organism evidence="2 3">
    <name type="scientific">Micrococcus terreus</name>
    <dbReference type="NCBI Taxonomy" id="574650"/>
    <lineage>
        <taxon>Bacteria</taxon>
        <taxon>Bacillati</taxon>
        <taxon>Actinomycetota</taxon>
        <taxon>Actinomycetes</taxon>
        <taxon>Micrococcales</taxon>
        <taxon>Micrococcaceae</taxon>
        <taxon>Micrococcus</taxon>
    </lineage>
</organism>
<dbReference type="EMBL" id="FPCG01000010">
    <property type="protein sequence ID" value="SFV24378.1"/>
    <property type="molecule type" value="Genomic_DNA"/>
</dbReference>
<keyword evidence="3" id="KW-1185">Reference proteome</keyword>
<keyword evidence="1" id="KW-1133">Transmembrane helix</keyword>
<name>A0A1I7MR39_9MICC</name>